<evidence type="ECO:0000256" key="4">
    <source>
        <dbReference type="ARBA" id="ARBA00022695"/>
    </source>
</evidence>
<dbReference type="Gene3D" id="4.10.860.120">
    <property type="entry name" value="RNA polymerase II, clamp domain"/>
    <property type="match status" value="1"/>
</dbReference>
<organism evidence="9">
    <name type="scientific">Pleistophora sp. LS</name>
    <dbReference type="NCBI Taxonomy" id="103448"/>
    <lineage>
        <taxon>Eukaryota</taxon>
        <taxon>Fungi</taxon>
        <taxon>Fungi incertae sedis</taxon>
        <taxon>Microsporidia</taxon>
        <taxon>Pleistophoridae</taxon>
        <taxon>Pleistophora</taxon>
    </lineage>
</organism>
<evidence type="ECO:0000256" key="2">
    <source>
        <dbReference type="ARBA" id="ARBA00022478"/>
    </source>
</evidence>
<dbReference type="GO" id="GO:0005665">
    <property type="term" value="C:RNA polymerase II, core complex"/>
    <property type="evidence" value="ECO:0007669"/>
    <property type="project" value="TreeGrafter"/>
</dbReference>
<feature type="domain" description="RNA polymerase N-terminal" evidence="8">
    <location>
        <begin position="114"/>
        <end position="414"/>
    </location>
</feature>
<evidence type="ECO:0000256" key="6">
    <source>
        <dbReference type="ARBA" id="ARBA00048552"/>
    </source>
</evidence>
<dbReference type="Pfam" id="PF04998">
    <property type="entry name" value="RNA_pol_Rpb1_5"/>
    <property type="match status" value="1"/>
</dbReference>
<dbReference type="Pfam" id="PF04983">
    <property type="entry name" value="RNA_pol_Rpb1_3"/>
    <property type="match status" value="1"/>
</dbReference>
<dbReference type="AlphaFoldDB" id="Q9BHM4"/>
<comment type="function">
    <text evidence="7">DNA-dependent RNA polymerase catalyzes the transcription of DNA into RNA using the four ribonucleoside triphosphates as substrates.</text>
</comment>
<dbReference type="Pfam" id="PF04997">
    <property type="entry name" value="RNA_pol_Rpb1_1"/>
    <property type="match status" value="1"/>
</dbReference>
<evidence type="ECO:0000259" key="8">
    <source>
        <dbReference type="SMART" id="SM00663"/>
    </source>
</evidence>
<dbReference type="GO" id="GO:0003899">
    <property type="term" value="F:DNA-directed RNA polymerase activity"/>
    <property type="evidence" value="ECO:0007669"/>
    <property type="project" value="UniProtKB-EC"/>
</dbReference>
<evidence type="ECO:0000256" key="5">
    <source>
        <dbReference type="ARBA" id="ARBA00023163"/>
    </source>
</evidence>
<dbReference type="Gene3D" id="1.10.274.100">
    <property type="entry name" value="RNA polymerase Rpb1, domain 3"/>
    <property type="match status" value="1"/>
</dbReference>
<evidence type="ECO:0000313" key="9">
    <source>
        <dbReference type="EMBL" id="CAC33863.1"/>
    </source>
</evidence>
<dbReference type="InterPro" id="IPR045867">
    <property type="entry name" value="DNA-dir_RpoC_beta_prime"/>
</dbReference>
<evidence type="ECO:0000256" key="7">
    <source>
        <dbReference type="RuleBase" id="RU004279"/>
    </source>
</evidence>
<dbReference type="PANTHER" id="PTHR19376">
    <property type="entry name" value="DNA-DIRECTED RNA POLYMERASE"/>
    <property type="match status" value="1"/>
</dbReference>
<dbReference type="Gene3D" id="1.10.132.30">
    <property type="match status" value="1"/>
</dbReference>
<dbReference type="InterPro" id="IPR042102">
    <property type="entry name" value="RNA_pol_Rpb1_3_sf"/>
</dbReference>
<dbReference type="GO" id="GO:0006351">
    <property type="term" value="P:DNA-templated transcription"/>
    <property type="evidence" value="ECO:0007669"/>
    <property type="project" value="InterPro"/>
</dbReference>
<accession>Q9BHM4</accession>
<gene>
    <name evidence="9" type="primary">rpb1</name>
</gene>
<feature type="non-terminal residue" evidence="9">
    <location>
        <position position="1"/>
    </location>
</feature>
<dbReference type="InterPro" id="IPR007081">
    <property type="entry name" value="RNA_pol_Rpb1_5"/>
</dbReference>
<comment type="similarity">
    <text evidence="1 7">Belongs to the RNA polymerase beta' chain family.</text>
</comment>
<dbReference type="Gene3D" id="6.10.250.2940">
    <property type="match status" value="1"/>
</dbReference>
<sequence length="897" mass="100188">GHIELCKPVFHIGYIGRIKKILESVCFYCSRIKNGDSNTRSLNSAWSKNKSKSLCDSGCGSKQPHFKREGMNIFTTIDENRVVLSGEKVAEIFARITDGDCKALGFDSVNAHPSSLLISSVLVVPPACRPSISLEGFLRAEDDLTHKLSDIIKSNKTLRKNEAEGAPAHVIREYEQLLQFHVNTYMDTEIAGQPQALQKSGRPIKSISSRIKGKEGRIRGNLMGKRVDFSARSVITAEPNIDLDELGVPREIAVIETFPEKVNSYNIIRLSELVKRGPAQYPGANYVIRGDGMKIDLRFTRSVELQIGWTVERHMVDGDYVLFNRQPSLHKMSMMCHRVRVMEGKSFRLNLSVTTPYNADFDGDEMNLHMPQSYITAVELRRLTHVPLHILSPQSNKPIMGIVQDTLVGVYIMSGDSIFIEESTTHNLMYTVDIDSKCTPAILRPERIYTGKQLFSMVLPPTLIYCTDNIKIVDGVLIKGVVSKKVVGSVRNSLIHILYLDYGAKVALSFFNNIQRVVTAFLSSYGFSCGIGDTIADFDTSMKINEELKDAVDSVNGLLLEGRDRKLRRRPGLSLRETFESSVMQILNKARDTSGTVAQKSLSSDNNLRTMVLAGSKGSFINISQVTACVGQQTVEGRRIACGYYYHKRTLPHFSRDDLSPRARGFVVNSYLSGLNPDEFYFHAMGGREGLIDTACKTAETGYMQRRLIKAMENLRVEYDGNVGDGGIVRFGYGDGNDGWDANISGECRGVQYNPIGEYIDAYIQCKSIEEEMKCERQTLSASSTIKCTMPINIKRVLSTAMRFDTVPANYRIFFSSKRALIKNMLKYLDMDIIIHRVLLNNILLSLKSGDGISEEGLKYIQCILLKKIKKARINPMEMVGTLAAQSIGEPATQMTL</sequence>
<dbReference type="EC" id="2.7.7.6" evidence="7"/>
<evidence type="ECO:0000256" key="1">
    <source>
        <dbReference type="ARBA" id="ARBA00006460"/>
    </source>
</evidence>
<protein>
    <recommendedName>
        <fullName evidence="7">DNA-directed RNA polymerase subunit</fullName>
        <ecNumber evidence="7">2.7.7.6</ecNumber>
    </recommendedName>
</protein>
<dbReference type="FunFam" id="2.40.40.20:FF:000019">
    <property type="entry name" value="DNA-directed RNA polymerase II subunit RPB1"/>
    <property type="match status" value="1"/>
</dbReference>
<dbReference type="InterPro" id="IPR007066">
    <property type="entry name" value="RNA_pol_Rpb1_3"/>
</dbReference>
<dbReference type="CDD" id="cd02733">
    <property type="entry name" value="RNAP_II_RPB1_N"/>
    <property type="match status" value="1"/>
</dbReference>
<dbReference type="Pfam" id="PF05000">
    <property type="entry name" value="RNA_pol_Rpb1_4"/>
    <property type="match status" value="1"/>
</dbReference>
<dbReference type="InterPro" id="IPR007083">
    <property type="entry name" value="RNA_pol_Rpb1_4"/>
</dbReference>
<dbReference type="InterPro" id="IPR006592">
    <property type="entry name" value="RNA_pol_N"/>
</dbReference>
<dbReference type="EMBL" id="AJ278947">
    <property type="protein sequence ID" value="CAC33863.1"/>
    <property type="molecule type" value="Genomic_DNA"/>
</dbReference>
<dbReference type="SUPFAM" id="SSF64484">
    <property type="entry name" value="beta and beta-prime subunits of DNA dependent RNA-polymerase"/>
    <property type="match status" value="1"/>
</dbReference>
<keyword evidence="5 7" id="KW-0804">Transcription</keyword>
<dbReference type="InterPro" id="IPR000722">
    <property type="entry name" value="RNA_pol_asu"/>
</dbReference>
<evidence type="ECO:0000256" key="3">
    <source>
        <dbReference type="ARBA" id="ARBA00022679"/>
    </source>
</evidence>
<reference evidence="9" key="1">
    <citation type="submission" date="2000-09" db="EMBL/GenBank/DDBJ databases">
        <title>Relationships of Microsporidian Genera, with Emphasis on the Polysporous Genera, Revealed by Sequences of the Largest Subunit of RNA Polymerase II (RPB1).</title>
        <authorList>
            <person name="Cheney S.A."/>
            <person name="Lafranchi-Tristem N.J."/>
            <person name="Bourges D."/>
            <person name="Canning E.U."/>
        </authorList>
    </citation>
    <scope>NUCLEOTIDE SEQUENCE</scope>
</reference>
<keyword evidence="3 7" id="KW-0808">Transferase</keyword>
<dbReference type="GO" id="GO:0003677">
    <property type="term" value="F:DNA binding"/>
    <property type="evidence" value="ECO:0007669"/>
    <property type="project" value="InterPro"/>
</dbReference>
<dbReference type="PANTHER" id="PTHR19376:SF37">
    <property type="entry name" value="DNA-DIRECTED RNA POLYMERASE II SUBUNIT RPB1"/>
    <property type="match status" value="1"/>
</dbReference>
<dbReference type="InterPro" id="IPR044893">
    <property type="entry name" value="RNA_pol_Rpb1_clamp_domain"/>
</dbReference>
<name>Q9BHM4_9MICR</name>
<feature type="non-terminal residue" evidence="9">
    <location>
        <position position="897"/>
    </location>
</feature>
<keyword evidence="4 7" id="KW-0548">Nucleotidyltransferase</keyword>
<comment type="catalytic activity">
    <reaction evidence="6 7">
        <text>RNA(n) + a ribonucleoside 5'-triphosphate = RNA(n+1) + diphosphate</text>
        <dbReference type="Rhea" id="RHEA:21248"/>
        <dbReference type="Rhea" id="RHEA-COMP:14527"/>
        <dbReference type="Rhea" id="RHEA-COMP:17342"/>
        <dbReference type="ChEBI" id="CHEBI:33019"/>
        <dbReference type="ChEBI" id="CHEBI:61557"/>
        <dbReference type="ChEBI" id="CHEBI:140395"/>
        <dbReference type="EC" id="2.7.7.6"/>
    </reaction>
</comment>
<dbReference type="InterPro" id="IPR007080">
    <property type="entry name" value="RNA_pol_Rpb1_1"/>
</dbReference>
<dbReference type="Gene3D" id="3.30.1490.180">
    <property type="entry name" value="RNA polymerase ii"/>
    <property type="match status" value="1"/>
</dbReference>
<keyword evidence="2 7" id="KW-0240">DNA-directed RNA polymerase</keyword>
<dbReference type="InterPro" id="IPR038120">
    <property type="entry name" value="Rpb1_funnel_sf"/>
</dbReference>
<proteinExistence type="inferred from homology"/>
<dbReference type="Pfam" id="PF00623">
    <property type="entry name" value="RNA_pol_Rpb1_2"/>
    <property type="match status" value="1"/>
</dbReference>
<dbReference type="Gene3D" id="2.40.40.20">
    <property type="match status" value="1"/>
</dbReference>
<dbReference type="SMART" id="SM00663">
    <property type="entry name" value="RPOLA_N"/>
    <property type="match status" value="1"/>
</dbReference>